<dbReference type="PANTHER" id="PTHR36307:SF1">
    <property type="entry name" value="FLAGELLA BASAL BODY P-RING FORMATION PROTEIN FLGA"/>
    <property type="match status" value="1"/>
</dbReference>
<dbReference type="InterPro" id="IPR013974">
    <property type="entry name" value="SAF"/>
</dbReference>
<dbReference type="InterPro" id="IPR017585">
    <property type="entry name" value="SAF_FlgA"/>
</dbReference>
<dbReference type="GeneID" id="23843810"/>
<organism evidence="9 10">
    <name type="scientific">Kosakonia sacchari</name>
    <dbReference type="NCBI Taxonomy" id="1158459"/>
    <lineage>
        <taxon>Bacteria</taxon>
        <taxon>Pseudomonadati</taxon>
        <taxon>Pseudomonadota</taxon>
        <taxon>Gammaproteobacteria</taxon>
        <taxon>Enterobacterales</taxon>
        <taxon>Enterobacteriaceae</taxon>
        <taxon>Kosakonia</taxon>
    </lineage>
</organism>
<evidence type="ECO:0000256" key="1">
    <source>
        <dbReference type="ARBA" id="ARBA00004418"/>
    </source>
</evidence>
<evidence type="ECO:0000256" key="2">
    <source>
        <dbReference type="ARBA" id="ARBA00010474"/>
    </source>
</evidence>
<proteinExistence type="inferred from homology"/>
<comment type="caution">
    <text evidence="9">The sequence shown here is derived from an EMBL/GenBank/DDBJ whole genome shotgun (WGS) entry which is preliminary data.</text>
</comment>
<accession>A0A1G4YW48</accession>
<dbReference type="AlphaFoldDB" id="A0A1G4YW48"/>
<dbReference type="Gene3D" id="3.90.1210.10">
    <property type="entry name" value="Antifreeze-like/N-acetylneuraminic acid synthase C-terminal domain"/>
    <property type="match status" value="1"/>
</dbReference>
<dbReference type="Gene3D" id="2.30.30.760">
    <property type="match status" value="1"/>
</dbReference>
<dbReference type="InterPro" id="IPR039246">
    <property type="entry name" value="Flagellar_FlgA"/>
</dbReference>
<reference evidence="9 10" key="1">
    <citation type="submission" date="2016-10" db="EMBL/GenBank/DDBJ databases">
        <authorList>
            <person name="Varghese N."/>
            <person name="Submissions S."/>
        </authorList>
    </citation>
    <scope>NUCLEOTIDE SEQUENCE [LARGE SCALE GENOMIC DNA]</scope>
    <source>
        <strain evidence="9 10">CGMCC 1.12102</strain>
    </source>
</reference>
<evidence type="ECO:0000256" key="4">
    <source>
        <dbReference type="ARBA" id="ARBA00022729"/>
    </source>
</evidence>
<dbReference type="RefSeq" id="WP_017459377.1">
    <property type="nucleotide sequence ID" value="NZ_FMUI01000012.1"/>
</dbReference>
<dbReference type="Pfam" id="PF13144">
    <property type="entry name" value="ChapFlgA"/>
    <property type="match status" value="1"/>
</dbReference>
<evidence type="ECO:0000256" key="3">
    <source>
        <dbReference type="ARBA" id="ARBA00014754"/>
    </source>
</evidence>
<dbReference type="GO" id="GO:0042597">
    <property type="term" value="C:periplasmic space"/>
    <property type="evidence" value="ECO:0007669"/>
    <property type="project" value="UniProtKB-SubCell"/>
</dbReference>
<evidence type="ECO:0000256" key="5">
    <source>
        <dbReference type="ARBA" id="ARBA00022764"/>
    </source>
</evidence>
<name>A0A1G4YW48_9ENTR</name>
<keyword evidence="4 7" id="KW-0732">Signal</keyword>
<dbReference type="EMBL" id="FMUI01000012">
    <property type="protein sequence ID" value="SCX57535.1"/>
    <property type="molecule type" value="Genomic_DNA"/>
</dbReference>
<evidence type="ECO:0000313" key="9">
    <source>
        <dbReference type="EMBL" id="SCX57535.1"/>
    </source>
</evidence>
<keyword evidence="7" id="KW-1005">Bacterial flagellum biogenesis</keyword>
<dbReference type="SMART" id="SM00858">
    <property type="entry name" value="SAF"/>
    <property type="match status" value="1"/>
</dbReference>
<sequence length="233" mass="24851">MPQSLIRLLIVIVALCCPFSPAFASAPENSDLEARITTLLAADNKEAENQPQLRIKILTPAAKLAALCAQPDLRLSGRSVRLTGRRSVIAKCGKKQQFIQIQISATGRYWVAAQTLKPGQIISAEDIQPVSGELDRLPAGLLLDPQSIIGSTPTRIIQPGSPLAENQLHRSWAVIANRTVEITAPGDGFLIHAKGKALDNAALDESVRVQTRTGQVVVATVTGQGQVSISLSN</sequence>
<evidence type="ECO:0000256" key="7">
    <source>
        <dbReference type="RuleBase" id="RU362063"/>
    </source>
</evidence>
<protein>
    <recommendedName>
        <fullName evidence="3 7">Flagella basal body P-ring formation protein FlgA</fullName>
    </recommendedName>
</protein>
<comment type="similarity">
    <text evidence="2 7">Belongs to the FlgA family.</text>
</comment>
<feature type="chain" id="PRO_5033110287" description="Flagella basal body P-ring formation protein FlgA" evidence="7">
    <location>
        <begin position="25"/>
        <end position="233"/>
    </location>
</feature>
<keyword evidence="5 7" id="KW-0574">Periplasm</keyword>
<comment type="subcellular location">
    <subcellularLocation>
        <location evidence="1 7">Periplasm</location>
    </subcellularLocation>
</comment>
<dbReference type="GO" id="GO:0044780">
    <property type="term" value="P:bacterial-type flagellum assembly"/>
    <property type="evidence" value="ECO:0007669"/>
    <property type="project" value="InterPro"/>
</dbReference>
<keyword evidence="9" id="KW-0969">Cilium</keyword>
<keyword evidence="9" id="KW-0282">Flagellum</keyword>
<feature type="signal peptide" evidence="7">
    <location>
        <begin position="1"/>
        <end position="24"/>
    </location>
</feature>
<evidence type="ECO:0000313" key="10">
    <source>
        <dbReference type="Proteomes" id="UP000183569"/>
    </source>
</evidence>
<dbReference type="Proteomes" id="UP000183569">
    <property type="component" value="Unassembled WGS sequence"/>
</dbReference>
<dbReference type="CDD" id="cd11614">
    <property type="entry name" value="SAF_CpaB_FlgA_like"/>
    <property type="match status" value="1"/>
</dbReference>
<evidence type="ECO:0000259" key="8">
    <source>
        <dbReference type="SMART" id="SM00858"/>
    </source>
</evidence>
<gene>
    <name evidence="9" type="ORF">SAMN02927897_03511</name>
</gene>
<comment type="function">
    <text evidence="6 7">Involved in the assembly process of the P-ring formation. It may associate with FlgF on the rod constituting a structure essential for the P-ring assembly or may act as a modulator protein for the P-ring assembly.</text>
</comment>
<dbReference type="NCBIfam" id="TIGR03170">
    <property type="entry name" value="flgA_cterm"/>
    <property type="match status" value="1"/>
</dbReference>
<feature type="domain" description="SAF" evidence="8">
    <location>
        <begin position="107"/>
        <end position="169"/>
    </location>
</feature>
<keyword evidence="9" id="KW-0966">Cell projection</keyword>
<evidence type="ECO:0000256" key="6">
    <source>
        <dbReference type="ARBA" id="ARBA00025643"/>
    </source>
</evidence>
<dbReference type="PANTHER" id="PTHR36307">
    <property type="entry name" value="FLAGELLA BASAL BODY P-RING FORMATION PROTEIN FLGA"/>
    <property type="match status" value="1"/>
</dbReference>